<evidence type="ECO:0000313" key="1">
    <source>
        <dbReference type="EMBL" id="KAF9666362.1"/>
    </source>
</evidence>
<organism evidence="1 2">
    <name type="scientific">Salix dunnii</name>
    <dbReference type="NCBI Taxonomy" id="1413687"/>
    <lineage>
        <taxon>Eukaryota</taxon>
        <taxon>Viridiplantae</taxon>
        <taxon>Streptophyta</taxon>
        <taxon>Embryophyta</taxon>
        <taxon>Tracheophyta</taxon>
        <taxon>Spermatophyta</taxon>
        <taxon>Magnoliopsida</taxon>
        <taxon>eudicotyledons</taxon>
        <taxon>Gunneridae</taxon>
        <taxon>Pentapetalae</taxon>
        <taxon>rosids</taxon>
        <taxon>fabids</taxon>
        <taxon>Malpighiales</taxon>
        <taxon>Salicaceae</taxon>
        <taxon>Saliceae</taxon>
        <taxon>Salix</taxon>
    </lineage>
</organism>
<sequence length="519" mass="54392">MERKTPLCKVISTITSSITALSTLVTSKSSLPSFFSFSENHLGPPMLPSHCPVPSSVSEAIIVDDSSGSPSSFLGNSCSESSWTSDASLTLSWLATVRSGLLSFPSPSLCEDPCSSFTIVSSMFWIVTPSSWRVTSSILSLKVSASVLEAIIVDDSSGSLGSIPGNSCSGSSWTSDASLTLSLLAIIWSGLLLFPSSSLSEDPCSSFFTVSSMFWMVTAFSLPVTSSILSLKMPPSILEAIIVDDSSGSPGLILDNSCSESSWTSDASLTLSLLAAIRSRMLSFPSSSLSKDPCSSFSTVSSMFWMVIASSWPVTSSILSIKVSCSVSEAIIVDDSSGSSWAFDASLTLSWLATVRSGLLSFPSPLCEDPCSSFSRVFSKFWMVTTSSWPVTSSILSLKMSPSISEAIIVDDSSGFPGSILGNSCSESSWTSNASITLSLLATVRSGLLSFPSSCLSEDPCSSFSTVSSMFWMVTASSWPVTSLILSLKVSRSVSEAIIVDDSLGSPGSILGNSCSESS</sequence>
<keyword evidence="2" id="KW-1185">Reference proteome</keyword>
<dbReference type="EMBL" id="JADGMS010000016">
    <property type="protein sequence ID" value="KAF9666362.1"/>
    <property type="molecule type" value="Genomic_DNA"/>
</dbReference>
<name>A0A835J845_9ROSI</name>
<evidence type="ECO:0000313" key="2">
    <source>
        <dbReference type="Proteomes" id="UP000657918"/>
    </source>
</evidence>
<reference evidence="1 2" key="1">
    <citation type="submission" date="2020-10" db="EMBL/GenBank/DDBJ databases">
        <title>Plant Genome Project.</title>
        <authorList>
            <person name="Zhang R.-G."/>
        </authorList>
    </citation>
    <scope>NUCLEOTIDE SEQUENCE [LARGE SCALE GENOMIC DNA]</scope>
    <source>
        <strain evidence="1">FAFU-HL-1</strain>
        <tissue evidence="1">Leaf</tissue>
    </source>
</reference>
<dbReference type="AlphaFoldDB" id="A0A835J845"/>
<dbReference type="Proteomes" id="UP000657918">
    <property type="component" value="Chromosome 16"/>
</dbReference>
<comment type="caution">
    <text evidence="1">The sequence shown here is derived from an EMBL/GenBank/DDBJ whole genome shotgun (WGS) entry which is preliminary data.</text>
</comment>
<accession>A0A835J845</accession>
<protein>
    <submittedName>
        <fullName evidence="1">Uncharacterized protein</fullName>
    </submittedName>
</protein>
<proteinExistence type="predicted"/>
<gene>
    <name evidence="1" type="ORF">SADUNF_Sadunf16G0221600</name>
</gene>